<gene>
    <name evidence="2" type="ORF">HAX54_016423</name>
</gene>
<comment type="caution">
    <text evidence="2">The sequence shown here is derived from an EMBL/GenBank/DDBJ whole genome shotgun (WGS) entry which is preliminary data.</text>
</comment>
<evidence type="ECO:0000313" key="2">
    <source>
        <dbReference type="EMBL" id="MCD9558803.1"/>
    </source>
</evidence>
<keyword evidence="3" id="KW-1185">Reference proteome</keyword>
<dbReference type="EMBL" id="JACEIK010002062">
    <property type="protein sequence ID" value="MCD9558803.1"/>
    <property type="molecule type" value="Genomic_DNA"/>
</dbReference>
<sequence>MWEAFKNESAYLEKTVTSDPEMSRVWTCFDSSELKRVHTEANAGLSWVESNRVEPEIEEKLNSSESNPAGRVSSPEFDETDADVDVDSPVAKQIRDKDIF</sequence>
<feature type="region of interest" description="Disordered" evidence="1">
    <location>
        <begin position="55"/>
        <end position="87"/>
    </location>
</feature>
<protein>
    <submittedName>
        <fullName evidence="2">Uncharacterized protein</fullName>
    </submittedName>
</protein>
<accession>A0ABS8UKC6</accession>
<name>A0ABS8UKC6_DATST</name>
<evidence type="ECO:0000313" key="3">
    <source>
        <dbReference type="Proteomes" id="UP000823775"/>
    </source>
</evidence>
<reference evidence="2 3" key="1">
    <citation type="journal article" date="2021" name="BMC Genomics">
        <title>Datura genome reveals duplications of psychoactive alkaloid biosynthetic genes and high mutation rate following tissue culture.</title>
        <authorList>
            <person name="Rajewski A."/>
            <person name="Carter-House D."/>
            <person name="Stajich J."/>
            <person name="Litt A."/>
        </authorList>
    </citation>
    <scope>NUCLEOTIDE SEQUENCE [LARGE SCALE GENOMIC DNA]</scope>
    <source>
        <strain evidence="2">AR-01</strain>
    </source>
</reference>
<evidence type="ECO:0000256" key="1">
    <source>
        <dbReference type="SAM" id="MobiDB-lite"/>
    </source>
</evidence>
<proteinExistence type="predicted"/>
<dbReference type="Proteomes" id="UP000823775">
    <property type="component" value="Unassembled WGS sequence"/>
</dbReference>
<feature type="compositionally biased region" description="Acidic residues" evidence="1">
    <location>
        <begin position="76"/>
        <end position="86"/>
    </location>
</feature>
<organism evidence="2 3">
    <name type="scientific">Datura stramonium</name>
    <name type="common">Jimsonweed</name>
    <name type="synonym">Common thornapple</name>
    <dbReference type="NCBI Taxonomy" id="4076"/>
    <lineage>
        <taxon>Eukaryota</taxon>
        <taxon>Viridiplantae</taxon>
        <taxon>Streptophyta</taxon>
        <taxon>Embryophyta</taxon>
        <taxon>Tracheophyta</taxon>
        <taxon>Spermatophyta</taxon>
        <taxon>Magnoliopsida</taxon>
        <taxon>eudicotyledons</taxon>
        <taxon>Gunneridae</taxon>
        <taxon>Pentapetalae</taxon>
        <taxon>asterids</taxon>
        <taxon>lamiids</taxon>
        <taxon>Solanales</taxon>
        <taxon>Solanaceae</taxon>
        <taxon>Solanoideae</taxon>
        <taxon>Datureae</taxon>
        <taxon>Datura</taxon>
    </lineage>
</organism>